<sequence>ARPAVEKWVGGFPRFKAVREAIAKEGGKAVFLVRLSPLFPFNLINYAFGLTRIPFPSYVAASWAGMLPGTLAYVYLGGVGRATVDAVSGEDGGMPTVKLALYVVGALATLVVTSSISKRASSILDGEMQGDNGETTEDRQK</sequence>
<accession>A0AAE0GBK7</accession>
<feature type="transmembrane region" description="Helical" evidence="6">
    <location>
        <begin position="55"/>
        <end position="76"/>
    </location>
</feature>
<keyword evidence="9" id="KW-1185">Reference proteome</keyword>
<keyword evidence="5 6" id="KW-0472">Membrane</keyword>
<dbReference type="EMBL" id="LGRX02007435">
    <property type="protein sequence ID" value="KAK3275023.1"/>
    <property type="molecule type" value="Genomic_DNA"/>
</dbReference>
<dbReference type="Pfam" id="PF09335">
    <property type="entry name" value="VTT_dom"/>
    <property type="match status" value="1"/>
</dbReference>
<evidence type="ECO:0000256" key="3">
    <source>
        <dbReference type="ARBA" id="ARBA00022692"/>
    </source>
</evidence>
<organism evidence="8 9">
    <name type="scientific">Cymbomonas tetramitiformis</name>
    <dbReference type="NCBI Taxonomy" id="36881"/>
    <lineage>
        <taxon>Eukaryota</taxon>
        <taxon>Viridiplantae</taxon>
        <taxon>Chlorophyta</taxon>
        <taxon>Pyramimonadophyceae</taxon>
        <taxon>Pyramimonadales</taxon>
        <taxon>Pyramimonadaceae</taxon>
        <taxon>Cymbomonas</taxon>
    </lineage>
</organism>
<feature type="domain" description="VTT" evidence="7">
    <location>
        <begin position="13"/>
        <end position="77"/>
    </location>
</feature>
<feature type="transmembrane region" description="Helical" evidence="6">
    <location>
        <begin position="96"/>
        <end position="116"/>
    </location>
</feature>
<feature type="non-terminal residue" evidence="8">
    <location>
        <position position="1"/>
    </location>
</feature>
<reference evidence="8 9" key="1">
    <citation type="journal article" date="2015" name="Genome Biol. Evol.">
        <title>Comparative Genomics of a Bacterivorous Green Alga Reveals Evolutionary Causalities and Consequences of Phago-Mixotrophic Mode of Nutrition.</title>
        <authorList>
            <person name="Burns J.A."/>
            <person name="Paasch A."/>
            <person name="Narechania A."/>
            <person name="Kim E."/>
        </authorList>
    </citation>
    <scope>NUCLEOTIDE SEQUENCE [LARGE SCALE GENOMIC DNA]</scope>
    <source>
        <strain evidence="8 9">PLY_AMNH</strain>
    </source>
</reference>
<evidence type="ECO:0000259" key="7">
    <source>
        <dbReference type="Pfam" id="PF09335"/>
    </source>
</evidence>
<protein>
    <recommendedName>
        <fullName evidence="7">VTT domain-containing protein</fullName>
    </recommendedName>
</protein>
<comment type="caution">
    <text evidence="8">The sequence shown here is derived from an EMBL/GenBank/DDBJ whole genome shotgun (WGS) entry which is preliminary data.</text>
</comment>
<evidence type="ECO:0000256" key="2">
    <source>
        <dbReference type="ARBA" id="ARBA00022475"/>
    </source>
</evidence>
<evidence type="ECO:0000313" key="8">
    <source>
        <dbReference type="EMBL" id="KAK3275023.1"/>
    </source>
</evidence>
<evidence type="ECO:0000313" key="9">
    <source>
        <dbReference type="Proteomes" id="UP001190700"/>
    </source>
</evidence>
<gene>
    <name evidence="8" type="ORF">CYMTET_16828</name>
</gene>
<dbReference type="InterPro" id="IPR032816">
    <property type="entry name" value="VTT_dom"/>
</dbReference>
<dbReference type="AlphaFoldDB" id="A0AAE0GBK7"/>
<evidence type="ECO:0000256" key="4">
    <source>
        <dbReference type="ARBA" id="ARBA00022989"/>
    </source>
</evidence>
<dbReference type="GO" id="GO:0005886">
    <property type="term" value="C:plasma membrane"/>
    <property type="evidence" value="ECO:0007669"/>
    <property type="project" value="UniProtKB-SubCell"/>
</dbReference>
<proteinExistence type="predicted"/>
<dbReference type="InterPro" id="IPR015414">
    <property type="entry name" value="TMEM64"/>
</dbReference>
<name>A0AAE0GBK7_9CHLO</name>
<evidence type="ECO:0000256" key="1">
    <source>
        <dbReference type="ARBA" id="ARBA00004651"/>
    </source>
</evidence>
<dbReference type="Proteomes" id="UP001190700">
    <property type="component" value="Unassembled WGS sequence"/>
</dbReference>
<comment type="subcellular location">
    <subcellularLocation>
        <location evidence="1">Cell membrane</location>
        <topology evidence="1">Multi-pass membrane protein</topology>
    </subcellularLocation>
</comment>
<evidence type="ECO:0000256" key="5">
    <source>
        <dbReference type="ARBA" id="ARBA00023136"/>
    </source>
</evidence>
<dbReference type="PANTHER" id="PTHR12677">
    <property type="entry name" value="GOLGI APPARATUS MEMBRANE PROTEIN TVP38-RELATED"/>
    <property type="match status" value="1"/>
</dbReference>
<keyword evidence="2" id="KW-1003">Cell membrane</keyword>
<keyword evidence="4 6" id="KW-1133">Transmembrane helix</keyword>
<keyword evidence="3 6" id="KW-0812">Transmembrane</keyword>
<dbReference type="PANTHER" id="PTHR12677:SF59">
    <property type="entry name" value="GOLGI APPARATUS MEMBRANE PROTEIN TVP38-RELATED"/>
    <property type="match status" value="1"/>
</dbReference>
<evidence type="ECO:0000256" key="6">
    <source>
        <dbReference type="SAM" id="Phobius"/>
    </source>
</evidence>